<name>A0A2H0YY21_9BACT</name>
<dbReference type="Pfam" id="PF04545">
    <property type="entry name" value="Sigma70_r4"/>
    <property type="match status" value="1"/>
</dbReference>
<dbReference type="Gene3D" id="1.10.10.1250">
    <property type="entry name" value="RNA polymerase, subunit delta, N-terminal domain"/>
    <property type="match status" value="1"/>
</dbReference>
<dbReference type="Proteomes" id="UP000228687">
    <property type="component" value="Unassembled WGS sequence"/>
</dbReference>
<dbReference type="InterPro" id="IPR013324">
    <property type="entry name" value="RNA_pol_sigma_r3/r4-like"/>
</dbReference>
<accession>A0A2H0YY21</accession>
<dbReference type="PRINTS" id="PR00046">
    <property type="entry name" value="SIGMA70FCT"/>
</dbReference>
<reference evidence="3" key="1">
    <citation type="submission" date="2017-09" db="EMBL/GenBank/DDBJ databases">
        <title>Depth-based differentiation of microbial function through sediment-hosted aquifers and enrichment of novel symbionts in the deep terrestrial subsurface.</title>
        <authorList>
            <person name="Probst A.J."/>
            <person name="Ladd B."/>
            <person name="Jarett J.K."/>
            <person name="Geller-Mcgrath D.E."/>
            <person name="Sieber C.M.K."/>
            <person name="Emerson J.B."/>
            <person name="Anantharaman K."/>
            <person name="Thomas B.C."/>
            <person name="Malmstrom R."/>
            <person name="Stieglmeier M."/>
            <person name="Klingl A."/>
            <person name="Woyke T."/>
            <person name="Ryan C.M."/>
            <person name="Banfield J.F."/>
        </authorList>
    </citation>
    <scope>NUCLEOTIDE SEQUENCE [LARGE SCALE GENOMIC DNA]</scope>
</reference>
<dbReference type="InterPro" id="IPR036388">
    <property type="entry name" value="WH-like_DNA-bd_sf"/>
</dbReference>
<organism evidence="2 3">
    <name type="scientific">Candidatus Kaiserbacteria bacterium CG08_land_8_20_14_0_20_50_21</name>
    <dbReference type="NCBI Taxonomy" id="1974604"/>
    <lineage>
        <taxon>Bacteria</taxon>
        <taxon>Candidatus Kaiseribacteriota</taxon>
    </lineage>
</organism>
<dbReference type="CDD" id="cd06171">
    <property type="entry name" value="Sigma70_r4"/>
    <property type="match status" value="1"/>
</dbReference>
<dbReference type="AlphaFoldDB" id="A0A2H0YY21"/>
<dbReference type="InterPro" id="IPR000943">
    <property type="entry name" value="RNA_pol_sigma70"/>
</dbReference>
<dbReference type="SUPFAM" id="SSF88659">
    <property type="entry name" value="Sigma3 and sigma4 domains of RNA polymerase sigma factors"/>
    <property type="match status" value="1"/>
</dbReference>
<dbReference type="EMBL" id="PEXT01000040">
    <property type="protein sequence ID" value="PIS43326.1"/>
    <property type="molecule type" value="Genomic_DNA"/>
</dbReference>
<dbReference type="GO" id="GO:0006352">
    <property type="term" value="P:DNA-templated transcription initiation"/>
    <property type="evidence" value="ECO:0007669"/>
    <property type="project" value="InterPro"/>
</dbReference>
<protein>
    <recommendedName>
        <fullName evidence="1">RNA polymerase sigma-70 region 4 domain-containing protein</fullName>
    </recommendedName>
</protein>
<comment type="caution">
    <text evidence="2">The sequence shown here is derived from an EMBL/GenBank/DDBJ whole genome shotgun (WGS) entry which is preliminary data.</text>
</comment>
<gene>
    <name evidence="2" type="ORF">COT23_01880</name>
</gene>
<evidence type="ECO:0000313" key="3">
    <source>
        <dbReference type="Proteomes" id="UP000228687"/>
    </source>
</evidence>
<proteinExistence type="predicted"/>
<dbReference type="GO" id="GO:0003700">
    <property type="term" value="F:DNA-binding transcription factor activity"/>
    <property type="evidence" value="ECO:0007669"/>
    <property type="project" value="InterPro"/>
</dbReference>
<sequence length="359" mass="40895">MTKTRKTIQHKKTYSIPIATFSFDSAALVKRLLSAAPERAREILIRRFGLGVNPSRETLEAIGDRSGITRERVRQIEAAGLNAVRASKVFKEALAEFEELARYIDSLGAIVPEGKLLAALGKDEKTRNRFRFFLMLDSAFSRERETNDFIARWHVDAATAKHIHDALSRLYASLSNDEVVSEGELLDRFLEELKDVNDAYKNEEILKRWISLSKHIGSNPLAEWGRTSAPTIRIRGIRDYAYLAIKRHGAPMHFSKVAKVIGTLFSKKAHVATTHNELIKDPRFVLVGRGLYALTEWGYKPGVVRDVIRETLEQMGPMKKDDIIKQVKRARFVKDNTILVNLNDSRYFKRLKDGRYIAA</sequence>
<feature type="domain" description="RNA polymerase sigma-70 region 4" evidence="1">
    <location>
        <begin position="37"/>
        <end position="85"/>
    </location>
</feature>
<dbReference type="InterPro" id="IPR007630">
    <property type="entry name" value="RNA_pol_sigma70_r4"/>
</dbReference>
<dbReference type="InterPro" id="IPR038087">
    <property type="entry name" value="RNAP_delta_N_dom_sf"/>
</dbReference>
<evidence type="ECO:0000313" key="2">
    <source>
        <dbReference type="EMBL" id="PIS43326.1"/>
    </source>
</evidence>
<dbReference type="Gene3D" id="1.10.10.10">
    <property type="entry name" value="Winged helix-like DNA-binding domain superfamily/Winged helix DNA-binding domain"/>
    <property type="match status" value="1"/>
</dbReference>
<evidence type="ECO:0000259" key="1">
    <source>
        <dbReference type="Pfam" id="PF04545"/>
    </source>
</evidence>